<evidence type="ECO:0000313" key="1">
    <source>
        <dbReference type="EMBL" id="QTN37229.1"/>
    </source>
</evidence>
<protein>
    <submittedName>
        <fullName evidence="1">Uncharacterized protein</fullName>
    </submittedName>
</protein>
<sequence length="157" mass="17798">MSVADDIAPLPLTQIEDAQISAQDTVTWLGFRVFDIAVFTPNGARYDPTEPAAIELKYARRFSKKSLTTATMEEFDRLEGTQTDHPQIARKLQTCFADVGPGDRFLAIGSARDRVSLFRNNRQTCRLTHPNIRARFLDIWLSLDSRFPAVSRRLRGL</sequence>
<dbReference type="KEGG" id="cact:HZ995_06940"/>
<dbReference type="AlphaFoldDB" id="A0A975ES68"/>
<accession>A0A975ES68</accession>
<organism evidence="1 2">
    <name type="scientific">Cognatishimia activa</name>
    <dbReference type="NCBI Taxonomy" id="1715691"/>
    <lineage>
        <taxon>Bacteria</taxon>
        <taxon>Pseudomonadati</taxon>
        <taxon>Pseudomonadota</taxon>
        <taxon>Alphaproteobacteria</taxon>
        <taxon>Rhodobacterales</taxon>
        <taxon>Paracoccaceae</taxon>
        <taxon>Cognatishimia</taxon>
    </lineage>
</organism>
<gene>
    <name evidence="1" type="ORF">HZ995_06940</name>
</gene>
<reference evidence="1" key="1">
    <citation type="submission" date="2020-07" db="EMBL/GenBank/DDBJ databases">
        <title>Genome sequences of bacteria associated with the marine, planktonic diatom Thalassiosira profunda strain ECT2AJA-044.</title>
        <authorList>
            <person name="Gargas C.B."/>
            <person name="Roberts W.R."/>
            <person name="Alverson A.J."/>
        </authorList>
    </citation>
    <scope>NUCLEOTIDE SEQUENCE</scope>
    <source>
        <strain evidence="1">ECT2AJA-044</strain>
    </source>
</reference>
<dbReference type="Proteomes" id="UP000665026">
    <property type="component" value="Chromosome"/>
</dbReference>
<proteinExistence type="predicted"/>
<evidence type="ECO:0000313" key="2">
    <source>
        <dbReference type="Proteomes" id="UP000665026"/>
    </source>
</evidence>
<dbReference type="EMBL" id="CP060010">
    <property type="protein sequence ID" value="QTN37229.1"/>
    <property type="molecule type" value="Genomic_DNA"/>
</dbReference>
<name>A0A975ES68_9RHOB</name>
<dbReference type="RefSeq" id="WP_209357937.1">
    <property type="nucleotide sequence ID" value="NZ_CP060010.1"/>
</dbReference>